<dbReference type="EMBL" id="HBFR01021024">
    <property type="protein sequence ID" value="CAD8887937.1"/>
    <property type="molecule type" value="Transcribed_RNA"/>
</dbReference>
<accession>A0A7S1BHV5</accession>
<gene>
    <name evidence="1" type="ORF">CHYS00102_LOCUS15135</name>
</gene>
<dbReference type="Gene3D" id="1.25.10.10">
    <property type="entry name" value="Leucine-rich Repeat Variant"/>
    <property type="match status" value="1"/>
</dbReference>
<dbReference type="InterPro" id="IPR011989">
    <property type="entry name" value="ARM-like"/>
</dbReference>
<proteinExistence type="predicted"/>
<reference evidence="1" key="1">
    <citation type="submission" date="2021-01" db="EMBL/GenBank/DDBJ databases">
        <authorList>
            <person name="Corre E."/>
            <person name="Pelletier E."/>
            <person name="Niang G."/>
            <person name="Scheremetjew M."/>
            <person name="Finn R."/>
            <person name="Kale V."/>
            <person name="Holt S."/>
            <person name="Cochrane G."/>
            <person name="Meng A."/>
            <person name="Brown T."/>
            <person name="Cohen L."/>
        </authorList>
    </citation>
    <scope>NUCLEOTIDE SEQUENCE</scope>
    <source>
        <strain evidence="1">308</strain>
    </source>
</reference>
<sequence>MKSRSRSNVIPNFVVKRSSSVRQDLSPDRSLCHKVKNDKSVRGEKRQNVMRNLDLVIEELASSNSQEHLEHAIESALEAFAHTRTDLHDEEIRLGADIATIKLLDRTLASGKLENLVSLCSILEMVFRCSTEVLQLSYSSNGPEVVALLIKVIKECLDGMIRGKQVALQSTMKILHRFSSGVRDAKNDMVHNDELLIIISEIASKDVGSGTREDSMGIVRNIALLNKQNRIILAGKSCLLDSIVKTALNEKSHYKVREQCSAIMWYLAMESEKRTHVLFHDGIIESLMKLASDPYLKTKLNAVSALGNLATDPVSKSFLLNYRCGALLDSFLDMFRRSEDADVVRRVGRTLRFLVNERTAPLIVNHEGFLDGLTDCILADKKEESYQSAKVINTVSAQINSPLPEHDSILKALTESAFTEQPATGEIIALTFSEQSTIKENREVMIDHPDLLKALAQMVLDKNCTRETMEYMVCTAGHLCTVIYSKRKLVNGPILSALGKVSECNEKLQSVIAGIVLRLATLPKNRIILGQHSELVACLVKSLRTNGDKQEREKVKETILQLVPLL</sequence>
<protein>
    <recommendedName>
        <fullName evidence="2">Armadillo repeat-containing protein 8</fullName>
    </recommendedName>
</protein>
<name>A0A7S1BHV5_9STRA</name>
<evidence type="ECO:0000313" key="1">
    <source>
        <dbReference type="EMBL" id="CAD8887937.1"/>
    </source>
</evidence>
<dbReference type="AlphaFoldDB" id="A0A7S1BHV5"/>
<organism evidence="1">
    <name type="scientific">Corethron hystrix</name>
    <dbReference type="NCBI Taxonomy" id="216773"/>
    <lineage>
        <taxon>Eukaryota</taxon>
        <taxon>Sar</taxon>
        <taxon>Stramenopiles</taxon>
        <taxon>Ochrophyta</taxon>
        <taxon>Bacillariophyta</taxon>
        <taxon>Coscinodiscophyceae</taxon>
        <taxon>Corethrophycidae</taxon>
        <taxon>Corethrales</taxon>
        <taxon>Corethraceae</taxon>
        <taxon>Corethron</taxon>
    </lineage>
</organism>
<dbReference type="SUPFAM" id="SSF48371">
    <property type="entry name" value="ARM repeat"/>
    <property type="match status" value="1"/>
</dbReference>
<evidence type="ECO:0008006" key="2">
    <source>
        <dbReference type="Google" id="ProtNLM"/>
    </source>
</evidence>
<dbReference type="InterPro" id="IPR016024">
    <property type="entry name" value="ARM-type_fold"/>
</dbReference>